<accession>A0A2N5A480</accession>
<feature type="non-terminal residue" evidence="2">
    <location>
        <position position="53"/>
    </location>
</feature>
<reference evidence="2 3" key="1">
    <citation type="submission" date="2017-11" db="EMBL/GenBank/DDBJ databases">
        <authorList>
            <person name="Han C.G."/>
        </authorList>
    </citation>
    <scope>NUCLEOTIDE SEQUENCE [LARGE SCALE GENOMIC DNA]</scope>
    <source>
        <strain evidence="2 3">A5</strain>
    </source>
</reference>
<evidence type="ECO:0000313" key="2">
    <source>
        <dbReference type="EMBL" id="PLP36655.1"/>
    </source>
</evidence>
<keyword evidence="1" id="KW-0472">Membrane</keyword>
<comment type="caution">
    <text evidence="2">The sequence shown here is derived from an EMBL/GenBank/DDBJ whole genome shotgun (WGS) entry which is preliminary data.</text>
</comment>
<protein>
    <submittedName>
        <fullName evidence="2">HoxN/HupN/NixA family nickel/cobalt transporter</fullName>
    </submittedName>
</protein>
<keyword evidence="1" id="KW-1133">Transmembrane helix</keyword>
<name>A0A2N5A480_KLEVA</name>
<sequence length="53" mass="5632">MIMTVLRQQPRAAGLVLGLIAANLLAWCWALQAFGDSGALMAASLLAWGYGLR</sequence>
<evidence type="ECO:0000256" key="1">
    <source>
        <dbReference type="SAM" id="Phobius"/>
    </source>
</evidence>
<proteinExistence type="predicted"/>
<evidence type="ECO:0000313" key="3">
    <source>
        <dbReference type="Proteomes" id="UP000234473"/>
    </source>
</evidence>
<dbReference type="Proteomes" id="UP000234473">
    <property type="component" value="Unassembled WGS sequence"/>
</dbReference>
<feature type="transmembrane region" description="Helical" evidence="1">
    <location>
        <begin position="12"/>
        <end position="34"/>
    </location>
</feature>
<reference evidence="2 3" key="2">
    <citation type="submission" date="2018-01" db="EMBL/GenBank/DDBJ databases">
        <title>Genomic study of Klebsiella pneumoniae.</title>
        <authorList>
            <person name="Yang Y."/>
            <person name="Bicalho R."/>
        </authorList>
    </citation>
    <scope>NUCLEOTIDE SEQUENCE [LARGE SCALE GENOMIC DNA]</scope>
    <source>
        <strain evidence="2 3">A5</strain>
    </source>
</reference>
<dbReference type="AlphaFoldDB" id="A0A2N5A480"/>
<dbReference type="EMBL" id="PICB01003048">
    <property type="protein sequence ID" value="PLP36655.1"/>
    <property type="molecule type" value="Genomic_DNA"/>
</dbReference>
<gene>
    <name evidence="2" type="ORF">CWM98_36185</name>
</gene>
<organism evidence="2 3">
    <name type="scientific">Klebsiella variicola</name>
    <dbReference type="NCBI Taxonomy" id="244366"/>
    <lineage>
        <taxon>Bacteria</taxon>
        <taxon>Pseudomonadati</taxon>
        <taxon>Pseudomonadota</taxon>
        <taxon>Gammaproteobacteria</taxon>
        <taxon>Enterobacterales</taxon>
        <taxon>Enterobacteriaceae</taxon>
        <taxon>Klebsiella/Raoultella group</taxon>
        <taxon>Klebsiella</taxon>
        <taxon>Klebsiella pneumoniae complex</taxon>
    </lineage>
</organism>
<keyword evidence="1" id="KW-0812">Transmembrane</keyword>